<sequence>MKKYSIAVALVVTSISFGQSSIKEATQGTETQTQKVKETVKETVKSVKDDKSLKATKKVEKKYTKLEKEELKAAAKRAKEEVKEEAKKAKLQKEAEASKVKSSARQEAAEIKAPSKKTNKATRNNSVKASELKGNSLGQARASEAKQMLELKEIEMTTNDAYIAESRTRISIAEKKLQDQIDAGSLSEEAIVSKKAIVEKAKARLANYEANVKNSKLALRSQKNKIINLYEEQ</sequence>
<evidence type="ECO:0000256" key="1">
    <source>
        <dbReference type="SAM" id="Coils"/>
    </source>
</evidence>
<dbReference type="AlphaFoldDB" id="A0A1G7I224"/>
<reference evidence="3 4" key="1">
    <citation type="submission" date="2016-10" db="EMBL/GenBank/DDBJ databases">
        <authorList>
            <person name="de Groot N.N."/>
        </authorList>
    </citation>
    <scope>NUCLEOTIDE SEQUENCE [LARGE SCALE GENOMIC DNA]</scope>
    <source>
        <strain evidence="3 4">DSM 16195</strain>
    </source>
</reference>
<name>A0A1G7I224_9FLAO</name>
<feature type="region of interest" description="Disordered" evidence="2">
    <location>
        <begin position="73"/>
        <end position="141"/>
    </location>
</feature>
<evidence type="ECO:0000256" key="2">
    <source>
        <dbReference type="SAM" id="MobiDB-lite"/>
    </source>
</evidence>
<feature type="coiled-coil region" evidence="1">
    <location>
        <begin position="191"/>
        <end position="225"/>
    </location>
</feature>
<keyword evidence="1" id="KW-0175">Coiled coil</keyword>
<accession>A0A1G7I224</accession>
<dbReference type="EMBL" id="FNBA01000005">
    <property type="protein sequence ID" value="SDF06658.1"/>
    <property type="molecule type" value="Genomic_DNA"/>
</dbReference>
<feature type="compositionally biased region" description="Basic and acidic residues" evidence="2">
    <location>
        <begin position="73"/>
        <end position="99"/>
    </location>
</feature>
<evidence type="ECO:0000313" key="3">
    <source>
        <dbReference type="EMBL" id="SDF06658.1"/>
    </source>
</evidence>
<protein>
    <submittedName>
        <fullName evidence="3">Uncharacterized protein</fullName>
    </submittedName>
</protein>
<evidence type="ECO:0000313" key="4">
    <source>
        <dbReference type="Proteomes" id="UP000199321"/>
    </source>
</evidence>
<proteinExistence type="predicted"/>
<dbReference type="STRING" id="227084.SAMN05421855_10553"/>
<keyword evidence="4" id="KW-1185">Reference proteome</keyword>
<dbReference type="Proteomes" id="UP000199321">
    <property type="component" value="Unassembled WGS sequence"/>
</dbReference>
<organism evidence="3 4">
    <name type="scientific">Ulvibacter litoralis</name>
    <dbReference type="NCBI Taxonomy" id="227084"/>
    <lineage>
        <taxon>Bacteria</taxon>
        <taxon>Pseudomonadati</taxon>
        <taxon>Bacteroidota</taxon>
        <taxon>Flavobacteriia</taxon>
        <taxon>Flavobacteriales</taxon>
        <taxon>Flavobacteriaceae</taxon>
        <taxon>Ulvibacter</taxon>
    </lineage>
</organism>
<dbReference type="RefSeq" id="WP_093144942.1">
    <property type="nucleotide sequence ID" value="NZ_BMWO01000007.1"/>
</dbReference>
<gene>
    <name evidence="3" type="ORF">SAMN05421855_10553</name>
</gene>